<proteinExistence type="predicted"/>
<dbReference type="AlphaFoldDB" id="A0A0P1HAF3"/>
<gene>
    <name evidence="1" type="ORF">PHA8399_02579</name>
</gene>
<accession>A0A0P1HAF3</accession>
<evidence type="ECO:0000313" key="1">
    <source>
        <dbReference type="EMBL" id="CUI00448.1"/>
    </source>
</evidence>
<organism evidence="1 2">
    <name type="scientific">Leisingera aquaemixtae</name>
    <dbReference type="NCBI Taxonomy" id="1396826"/>
    <lineage>
        <taxon>Bacteria</taxon>
        <taxon>Pseudomonadati</taxon>
        <taxon>Pseudomonadota</taxon>
        <taxon>Alphaproteobacteria</taxon>
        <taxon>Rhodobacterales</taxon>
        <taxon>Roseobacteraceae</taxon>
        <taxon>Leisingera</taxon>
    </lineage>
</organism>
<protein>
    <submittedName>
        <fullName evidence="1">Uncharacterized protein</fullName>
    </submittedName>
</protein>
<name>A0A0P1HAF3_9RHOB</name>
<reference evidence="1 2" key="1">
    <citation type="submission" date="2015-09" db="EMBL/GenBank/DDBJ databases">
        <authorList>
            <consortium name="Swine Surveillance"/>
        </authorList>
    </citation>
    <scope>NUCLEOTIDE SEQUENCE [LARGE SCALE GENOMIC DNA]</scope>
    <source>
        <strain evidence="1 2">CECT 8399</strain>
    </source>
</reference>
<dbReference type="RefSeq" id="WP_145977037.1">
    <property type="nucleotide sequence ID" value="NZ_CYSR01000027.1"/>
</dbReference>
<evidence type="ECO:0000313" key="2">
    <source>
        <dbReference type="Proteomes" id="UP000051326"/>
    </source>
</evidence>
<sequence length="360" mass="41045">MKYLLILCERRTQDRLMQTPFGLLKDLDLRDHGTCARILSEDKHQLIEGLVFESCFDQYLLSLTEETGQTFQLVDVDTAVVSLPGQNAGVAAFVWARSRGNGLGRYLQALNSRMPVWFVEFLEGEFVAIKCIDGELRGEKLPLQEVTSVTGRRTGSSFSKIQNEVRDRNRINQSFWGYLSERHGSELGVNVVLSRIFLNWGIQPWFRHVWNVDRVFLSENQLWHFEIKHKFPMDRGGRLSFGINDGELRLIQHLVECGLRSMHTLIVKPHWSKEVGSMYLLNDLKARNRAAVIGREMTKVDIEAALSGNAGRSGADTTYTGRGTVSFRSFPASSFHKFGRLGYDYREVARRIYCSGSDVI</sequence>
<dbReference type="Proteomes" id="UP000051326">
    <property type="component" value="Unassembled WGS sequence"/>
</dbReference>
<dbReference type="EMBL" id="CYSR01000027">
    <property type="protein sequence ID" value="CUI00448.1"/>
    <property type="molecule type" value="Genomic_DNA"/>
</dbReference>